<evidence type="ECO:0008006" key="4">
    <source>
        <dbReference type="Google" id="ProtNLM"/>
    </source>
</evidence>
<dbReference type="AlphaFoldDB" id="A0A380JE47"/>
<protein>
    <recommendedName>
        <fullName evidence="4">DUF2700 domain-containing protein</fullName>
    </recommendedName>
</protein>
<feature type="transmembrane region" description="Helical" evidence="1">
    <location>
        <begin position="6"/>
        <end position="24"/>
    </location>
</feature>
<keyword evidence="1" id="KW-1133">Transmembrane helix</keyword>
<keyword evidence="1" id="KW-0472">Membrane</keyword>
<name>A0A380JE47_STRDO</name>
<keyword evidence="1" id="KW-0812">Transmembrane</keyword>
<gene>
    <name evidence="2" type="ORF">NCTC11391_01386</name>
</gene>
<keyword evidence="3" id="KW-1185">Reference proteome</keyword>
<evidence type="ECO:0000256" key="1">
    <source>
        <dbReference type="SAM" id="Phobius"/>
    </source>
</evidence>
<dbReference type="OrthoDB" id="9873690at2"/>
<sequence>MAMIKIFLPFILTAVLAILTIYLAKKWSVQEEASGRANQNRLSAGMLIGMSLGLALGSVFRFNVGLTTVIGMLIGMTIAHYIGK</sequence>
<dbReference type="RefSeq" id="WP_002961607.1">
    <property type="nucleotide sequence ID" value="NZ_UHFA01000002.1"/>
</dbReference>
<evidence type="ECO:0000313" key="3">
    <source>
        <dbReference type="Proteomes" id="UP000254082"/>
    </source>
</evidence>
<feature type="transmembrane region" description="Helical" evidence="1">
    <location>
        <begin position="66"/>
        <end position="83"/>
    </location>
</feature>
<reference evidence="2 3" key="1">
    <citation type="submission" date="2018-06" db="EMBL/GenBank/DDBJ databases">
        <authorList>
            <consortium name="Pathogen Informatics"/>
            <person name="Doyle S."/>
        </authorList>
    </citation>
    <scope>NUCLEOTIDE SEQUENCE [LARGE SCALE GENOMIC DNA]</scope>
    <source>
        <strain evidence="3">NCTC 11391</strain>
    </source>
</reference>
<dbReference type="Proteomes" id="UP000254082">
    <property type="component" value="Unassembled WGS sequence"/>
</dbReference>
<evidence type="ECO:0000313" key="2">
    <source>
        <dbReference type="EMBL" id="SUN36339.1"/>
    </source>
</evidence>
<dbReference type="EMBL" id="UHFA01000002">
    <property type="protein sequence ID" value="SUN36339.1"/>
    <property type="molecule type" value="Genomic_DNA"/>
</dbReference>
<proteinExistence type="predicted"/>
<organism evidence="2 3">
    <name type="scientific">Streptococcus downei MFe28</name>
    <dbReference type="NCBI Taxonomy" id="764290"/>
    <lineage>
        <taxon>Bacteria</taxon>
        <taxon>Bacillati</taxon>
        <taxon>Bacillota</taxon>
        <taxon>Bacilli</taxon>
        <taxon>Lactobacillales</taxon>
        <taxon>Streptococcaceae</taxon>
        <taxon>Streptococcus</taxon>
    </lineage>
</organism>
<dbReference type="GeneID" id="93923953"/>
<accession>A0A380JE47</accession>